<accession>A0A8S9JUN6</accession>
<dbReference type="GO" id="GO:0000398">
    <property type="term" value="P:mRNA splicing, via spliceosome"/>
    <property type="evidence" value="ECO:0007669"/>
    <property type="project" value="InterPro"/>
</dbReference>
<feature type="region of interest" description="Disordered" evidence="1">
    <location>
        <begin position="295"/>
        <end position="332"/>
    </location>
</feature>
<gene>
    <name evidence="2" type="ORF">F2Q70_00035023</name>
</gene>
<proteinExistence type="predicted"/>
<feature type="region of interest" description="Disordered" evidence="1">
    <location>
        <begin position="359"/>
        <end position="396"/>
    </location>
</feature>
<reference evidence="2" key="1">
    <citation type="submission" date="2019-12" db="EMBL/GenBank/DDBJ databases">
        <title>Genome sequencing and annotation of Brassica cretica.</title>
        <authorList>
            <person name="Studholme D.J."/>
            <person name="Sarris P.F."/>
        </authorList>
    </citation>
    <scope>NUCLEOTIDE SEQUENCE</scope>
    <source>
        <strain evidence="2">PFS-102/07</strain>
        <tissue evidence="2">Leaf</tissue>
    </source>
</reference>
<dbReference type="AlphaFoldDB" id="A0A8S9JUN6"/>
<dbReference type="InterPro" id="IPR039292">
    <property type="entry name" value="SICKLE"/>
</dbReference>
<feature type="region of interest" description="Disordered" evidence="1">
    <location>
        <begin position="104"/>
        <end position="162"/>
    </location>
</feature>
<feature type="compositionally biased region" description="Basic and acidic residues" evidence="1">
    <location>
        <begin position="13"/>
        <end position="31"/>
    </location>
</feature>
<organism evidence="2">
    <name type="scientific">Brassica cretica</name>
    <name type="common">Mustard</name>
    <dbReference type="NCBI Taxonomy" id="69181"/>
    <lineage>
        <taxon>Eukaryota</taxon>
        <taxon>Viridiplantae</taxon>
        <taxon>Streptophyta</taxon>
        <taxon>Embryophyta</taxon>
        <taxon>Tracheophyta</taxon>
        <taxon>Spermatophyta</taxon>
        <taxon>Magnoliopsida</taxon>
        <taxon>eudicotyledons</taxon>
        <taxon>Gunneridae</taxon>
        <taxon>Pentapetalae</taxon>
        <taxon>rosids</taxon>
        <taxon>malvids</taxon>
        <taxon>Brassicales</taxon>
        <taxon>Brassicaceae</taxon>
        <taxon>Brassiceae</taxon>
        <taxon>Brassica</taxon>
    </lineage>
</organism>
<evidence type="ECO:0000313" key="2">
    <source>
        <dbReference type="EMBL" id="KAF2585227.1"/>
    </source>
</evidence>
<feature type="compositionally biased region" description="Low complexity" evidence="1">
    <location>
        <begin position="134"/>
        <end position="154"/>
    </location>
</feature>
<dbReference type="PANTHER" id="PTHR36054:SF2">
    <property type="entry name" value="PROTEIN SICKLE"/>
    <property type="match status" value="1"/>
</dbReference>
<sequence>MPHRTTYFFPRQFPDRGFDPFSHKTDQDKKSSPSVESFGFERKKPNGGGGDPNKEKEEVVFPSSNSAVSDLLNGLSDDRISEKKQQQQHLAAFYEWLAEKKAKLSRSSTTTGHVRPTRLSMSSEGDEEREHLLPSSSSDSPDSIVAAAASSSSARTVNINERNIDRSFDREVSLPRMSNPGEVDDPLQHIGSVGNDYQAHPNHGGFQEAHYGGDNMHTEPRGMAPSYRGPPAPWNNNNFRPPPPVNHLGPPQWVPRPYPFPQGNHDMANNRYGGRGPRGGNYNNNPPQFPHYGRQNSNWAGNTYPNSGRGRGRGGRGMNTSYGRGGGRRPMEQGAERFYSNSMAEDPWKYLQPVLWKSCSDASSSNSTGQAWRPNSIAPKKSMISEASHKPSTNQQSLAEYLAASLDEATCDESSN</sequence>
<feature type="region of interest" description="Disordered" evidence="1">
    <location>
        <begin position="1"/>
        <end position="66"/>
    </location>
</feature>
<comment type="caution">
    <text evidence="2">The sequence shown here is derived from an EMBL/GenBank/DDBJ whole genome shotgun (WGS) entry which is preliminary data.</text>
</comment>
<name>A0A8S9JUN6_BRACR</name>
<dbReference type="EMBL" id="QGKY02000246">
    <property type="protein sequence ID" value="KAF2585227.1"/>
    <property type="molecule type" value="Genomic_DNA"/>
</dbReference>
<evidence type="ECO:0000256" key="1">
    <source>
        <dbReference type="SAM" id="MobiDB-lite"/>
    </source>
</evidence>
<feature type="compositionally biased region" description="Polar residues" evidence="1">
    <location>
        <begin position="360"/>
        <end position="370"/>
    </location>
</feature>
<dbReference type="PANTHER" id="PTHR36054">
    <property type="entry name" value="PROTEIN SICKLE"/>
    <property type="match status" value="1"/>
</dbReference>
<protein>
    <submittedName>
        <fullName evidence="2">Uncharacterized protein</fullName>
    </submittedName>
</protein>
<dbReference type="GO" id="GO:0035196">
    <property type="term" value="P:miRNA processing"/>
    <property type="evidence" value="ECO:0007669"/>
    <property type="project" value="InterPro"/>
</dbReference>
<feature type="compositionally biased region" description="Polar residues" evidence="1">
    <location>
        <begin position="295"/>
        <end position="306"/>
    </location>
</feature>